<organism evidence="2 3">
    <name type="scientific">Marasmiellus scandens</name>
    <dbReference type="NCBI Taxonomy" id="2682957"/>
    <lineage>
        <taxon>Eukaryota</taxon>
        <taxon>Fungi</taxon>
        <taxon>Dikarya</taxon>
        <taxon>Basidiomycota</taxon>
        <taxon>Agaricomycotina</taxon>
        <taxon>Agaricomycetes</taxon>
        <taxon>Agaricomycetidae</taxon>
        <taxon>Agaricales</taxon>
        <taxon>Marasmiineae</taxon>
        <taxon>Omphalotaceae</taxon>
        <taxon>Marasmiellus</taxon>
    </lineage>
</organism>
<reference evidence="2 3" key="1">
    <citation type="submission" date="2024-01" db="EMBL/GenBank/DDBJ databases">
        <title>A draft genome for the cacao thread blight pathogen Marasmiellus scandens.</title>
        <authorList>
            <person name="Baruah I.K."/>
            <person name="Leung J."/>
            <person name="Bukari Y."/>
            <person name="Amoako-Attah I."/>
            <person name="Meinhardt L.W."/>
            <person name="Bailey B.A."/>
            <person name="Cohen S.P."/>
        </authorList>
    </citation>
    <scope>NUCLEOTIDE SEQUENCE [LARGE SCALE GENOMIC DNA]</scope>
    <source>
        <strain evidence="2 3">GH-19</strain>
    </source>
</reference>
<protein>
    <submittedName>
        <fullName evidence="2">Uncharacterized protein</fullName>
    </submittedName>
</protein>
<dbReference type="Proteomes" id="UP001498398">
    <property type="component" value="Unassembled WGS sequence"/>
</dbReference>
<evidence type="ECO:0000256" key="1">
    <source>
        <dbReference type="SAM" id="MobiDB-lite"/>
    </source>
</evidence>
<gene>
    <name evidence="2" type="ORF">VKT23_017073</name>
</gene>
<feature type="compositionally biased region" description="Low complexity" evidence="1">
    <location>
        <begin position="121"/>
        <end position="135"/>
    </location>
</feature>
<sequence>MPASALRHSDPQHQTLRAERDRHQKHYKALAAERDHYRQSLSEERSKSNALQAKIIALENENNGLKCKINDLQYELESSSLQPAASRPTSPAPSASASKTGPLAKGKEKAAIAETQDGDLSEPSSLFSVSSSESTTRIESRTKRRIMRLSESNGSDSDSDYIVPASPPNPRSSMIPDSTPPMNRNRKTYGSRISSLLQVSPVRPSNTSVSGTPPTTSTSVFTRLKRKRVESSSDSDIPYEKHKQVTAFGNSFALGYSPDLSVNERVMILWRQFLRDIIRTVPRSRGGRPSYLKLTKAKLENISEEIYMNRKLSDIWTCCRYKVVLPTDLEATFDHLFPASGLDTSLKDHGYRRCLYFGLWMQIHNAESSNTFNTLRMRLKQKVCNLLWIPHAQDKLWNTSQSRTAGYDRSHLGYSPNHPSQRVI</sequence>
<evidence type="ECO:0000313" key="3">
    <source>
        <dbReference type="Proteomes" id="UP001498398"/>
    </source>
</evidence>
<feature type="compositionally biased region" description="Low complexity" evidence="1">
    <location>
        <begin position="83"/>
        <end position="98"/>
    </location>
</feature>
<feature type="region of interest" description="Disordered" evidence="1">
    <location>
        <begin position="79"/>
        <end position="184"/>
    </location>
</feature>
<proteinExistence type="predicted"/>
<comment type="caution">
    <text evidence="2">The sequence shown here is derived from an EMBL/GenBank/DDBJ whole genome shotgun (WGS) entry which is preliminary data.</text>
</comment>
<evidence type="ECO:0000313" key="2">
    <source>
        <dbReference type="EMBL" id="KAK7440435.1"/>
    </source>
</evidence>
<feature type="region of interest" description="Disordered" evidence="1">
    <location>
        <begin position="200"/>
        <end position="220"/>
    </location>
</feature>
<feature type="compositionally biased region" description="Basic and acidic residues" evidence="1">
    <location>
        <begin position="7"/>
        <end position="22"/>
    </location>
</feature>
<accession>A0ABR1IXH4</accession>
<feature type="compositionally biased region" description="Polar residues" evidence="1">
    <location>
        <begin position="171"/>
        <end position="182"/>
    </location>
</feature>
<name>A0ABR1IXH4_9AGAR</name>
<keyword evidence="3" id="KW-1185">Reference proteome</keyword>
<dbReference type="EMBL" id="JBANRG010000068">
    <property type="protein sequence ID" value="KAK7440435.1"/>
    <property type="molecule type" value="Genomic_DNA"/>
</dbReference>
<feature type="region of interest" description="Disordered" evidence="1">
    <location>
        <begin position="1"/>
        <end position="22"/>
    </location>
</feature>
<feature type="compositionally biased region" description="Low complexity" evidence="1">
    <location>
        <begin position="204"/>
        <end position="219"/>
    </location>
</feature>